<feature type="compositionally biased region" description="Polar residues" evidence="1">
    <location>
        <begin position="24"/>
        <end position="35"/>
    </location>
</feature>
<dbReference type="AlphaFoldDB" id="A0AAD7SNT3"/>
<name>A0AAD7SNT3_9TELE</name>
<dbReference type="EMBL" id="JAINUG010000045">
    <property type="protein sequence ID" value="KAJ8406112.1"/>
    <property type="molecule type" value="Genomic_DNA"/>
</dbReference>
<proteinExistence type="predicted"/>
<evidence type="ECO:0000313" key="2">
    <source>
        <dbReference type="EMBL" id="KAJ8406112.1"/>
    </source>
</evidence>
<protein>
    <submittedName>
        <fullName evidence="2">Uncharacterized protein</fullName>
    </submittedName>
</protein>
<evidence type="ECO:0000313" key="3">
    <source>
        <dbReference type="Proteomes" id="UP001221898"/>
    </source>
</evidence>
<dbReference type="Proteomes" id="UP001221898">
    <property type="component" value="Unassembled WGS sequence"/>
</dbReference>
<evidence type="ECO:0000256" key="1">
    <source>
        <dbReference type="SAM" id="MobiDB-lite"/>
    </source>
</evidence>
<comment type="caution">
    <text evidence="2">The sequence shown here is derived from an EMBL/GenBank/DDBJ whole genome shotgun (WGS) entry which is preliminary data.</text>
</comment>
<sequence>MTPASITGAAWPSSFTTRPTSTPGKGTSLWQSWASASPHHTRAPTARTWACCTAATP</sequence>
<accession>A0AAD7SNT3</accession>
<feature type="region of interest" description="Disordered" evidence="1">
    <location>
        <begin position="1"/>
        <end position="41"/>
    </location>
</feature>
<reference evidence="2" key="1">
    <citation type="journal article" date="2023" name="Science">
        <title>Genome structures resolve the early diversification of teleost fishes.</title>
        <authorList>
            <person name="Parey E."/>
            <person name="Louis A."/>
            <person name="Montfort J."/>
            <person name="Bouchez O."/>
            <person name="Roques C."/>
            <person name="Iampietro C."/>
            <person name="Lluch J."/>
            <person name="Castinel A."/>
            <person name="Donnadieu C."/>
            <person name="Desvignes T."/>
            <person name="Floi Bucao C."/>
            <person name="Jouanno E."/>
            <person name="Wen M."/>
            <person name="Mejri S."/>
            <person name="Dirks R."/>
            <person name="Jansen H."/>
            <person name="Henkel C."/>
            <person name="Chen W.J."/>
            <person name="Zahm M."/>
            <person name="Cabau C."/>
            <person name="Klopp C."/>
            <person name="Thompson A.W."/>
            <person name="Robinson-Rechavi M."/>
            <person name="Braasch I."/>
            <person name="Lecointre G."/>
            <person name="Bobe J."/>
            <person name="Postlethwait J.H."/>
            <person name="Berthelot C."/>
            <person name="Roest Crollius H."/>
            <person name="Guiguen Y."/>
        </authorList>
    </citation>
    <scope>NUCLEOTIDE SEQUENCE</scope>
    <source>
        <strain evidence="2">NC1722</strain>
    </source>
</reference>
<keyword evidence="3" id="KW-1185">Reference proteome</keyword>
<organism evidence="2 3">
    <name type="scientific">Aldrovandia affinis</name>
    <dbReference type="NCBI Taxonomy" id="143900"/>
    <lineage>
        <taxon>Eukaryota</taxon>
        <taxon>Metazoa</taxon>
        <taxon>Chordata</taxon>
        <taxon>Craniata</taxon>
        <taxon>Vertebrata</taxon>
        <taxon>Euteleostomi</taxon>
        <taxon>Actinopterygii</taxon>
        <taxon>Neopterygii</taxon>
        <taxon>Teleostei</taxon>
        <taxon>Notacanthiformes</taxon>
        <taxon>Halosauridae</taxon>
        <taxon>Aldrovandia</taxon>
    </lineage>
</organism>
<gene>
    <name evidence="2" type="ORF">AAFF_G00310000</name>
</gene>
<feature type="compositionally biased region" description="Low complexity" evidence="1">
    <location>
        <begin position="12"/>
        <end position="23"/>
    </location>
</feature>